<dbReference type="EMBL" id="JAUSTT010000019">
    <property type="protein sequence ID" value="MDQ0177150.1"/>
    <property type="molecule type" value="Genomic_DNA"/>
</dbReference>
<evidence type="ECO:0000313" key="2">
    <source>
        <dbReference type="Proteomes" id="UP001223586"/>
    </source>
</evidence>
<organism evidence="1 2">
    <name type="scientific">Bacillus chungangensis</name>
    <dbReference type="NCBI Taxonomy" id="587633"/>
    <lineage>
        <taxon>Bacteria</taxon>
        <taxon>Bacillati</taxon>
        <taxon>Bacillota</taxon>
        <taxon>Bacilli</taxon>
        <taxon>Bacillales</taxon>
        <taxon>Bacillaceae</taxon>
        <taxon>Bacillus</taxon>
    </lineage>
</organism>
<proteinExistence type="predicted"/>
<name>A0ABT9WWN4_9BACI</name>
<protein>
    <submittedName>
        <fullName evidence="1">Uncharacterized protein</fullName>
    </submittedName>
</protein>
<dbReference type="Proteomes" id="UP001223586">
    <property type="component" value="Unassembled WGS sequence"/>
</dbReference>
<reference evidence="1 2" key="1">
    <citation type="submission" date="2023-07" db="EMBL/GenBank/DDBJ databases">
        <title>Genomic Encyclopedia of Type Strains, Phase IV (KMG-IV): sequencing the most valuable type-strain genomes for metagenomic binning, comparative biology and taxonomic classification.</title>
        <authorList>
            <person name="Goeker M."/>
        </authorList>
    </citation>
    <scope>NUCLEOTIDE SEQUENCE [LARGE SCALE GENOMIC DNA]</scope>
    <source>
        <strain evidence="1 2">DSM 23837</strain>
    </source>
</reference>
<gene>
    <name evidence="1" type="ORF">J2S08_003029</name>
</gene>
<accession>A0ABT9WWN4</accession>
<comment type="caution">
    <text evidence="1">The sequence shown here is derived from an EMBL/GenBank/DDBJ whole genome shotgun (WGS) entry which is preliminary data.</text>
</comment>
<sequence>MTMLPVDWFVHTLAEEYQVNVDPVHVGNESLLFNCEEMDKKTFSALLLQTLPDAVIAETFK</sequence>
<keyword evidence="2" id="KW-1185">Reference proteome</keyword>
<evidence type="ECO:0000313" key="1">
    <source>
        <dbReference type="EMBL" id="MDQ0177150.1"/>
    </source>
</evidence>
<dbReference type="RefSeq" id="WP_307230899.1">
    <property type="nucleotide sequence ID" value="NZ_JAUSTT010000019.1"/>
</dbReference>